<organism evidence="2">
    <name type="scientific">Oryza glumipatula</name>
    <dbReference type="NCBI Taxonomy" id="40148"/>
    <lineage>
        <taxon>Eukaryota</taxon>
        <taxon>Viridiplantae</taxon>
        <taxon>Streptophyta</taxon>
        <taxon>Embryophyta</taxon>
        <taxon>Tracheophyta</taxon>
        <taxon>Spermatophyta</taxon>
        <taxon>Magnoliopsida</taxon>
        <taxon>Liliopsida</taxon>
        <taxon>Poales</taxon>
        <taxon>Poaceae</taxon>
        <taxon>BOP clade</taxon>
        <taxon>Oryzoideae</taxon>
        <taxon>Oryzeae</taxon>
        <taxon>Oryzinae</taxon>
        <taxon>Oryza</taxon>
    </lineage>
</organism>
<reference evidence="2" key="2">
    <citation type="submission" date="2018-05" db="EMBL/GenBank/DDBJ databases">
        <title>OgluRS3 (Oryza glumaepatula Reference Sequence Version 3).</title>
        <authorList>
            <person name="Zhang J."/>
            <person name="Kudrna D."/>
            <person name="Lee S."/>
            <person name="Talag J."/>
            <person name="Welchert J."/>
            <person name="Wing R.A."/>
        </authorList>
    </citation>
    <scope>NUCLEOTIDE SEQUENCE [LARGE SCALE GENOMIC DNA]</scope>
</reference>
<sequence>MPGGMLTGDRRCGGSRRTPGATSARRMGIGASGGRGDEIRGRAGWGWIRMLTGERMRREQENAGATSASRMEIGASGRRGDGSRGGGGQGDGGGGRAALCCRAAAVSALSHVDSTSQPAIFFYLTPLYFHLNPNLQGICQWVGRRVSVGRKKLEGGGRRLTWLPTAASAHIMDLRARGCSAGPNYNYNVIFTCTHEG</sequence>
<proteinExistence type="predicted"/>
<feature type="region of interest" description="Disordered" evidence="1">
    <location>
        <begin position="58"/>
        <end position="91"/>
    </location>
</feature>
<evidence type="ECO:0000313" key="2">
    <source>
        <dbReference type="EnsemblPlants" id="OGLUM11G21240.1"/>
    </source>
</evidence>
<feature type="region of interest" description="Disordered" evidence="1">
    <location>
        <begin position="1"/>
        <end position="35"/>
    </location>
</feature>
<evidence type="ECO:0000313" key="3">
    <source>
        <dbReference type="Proteomes" id="UP000026961"/>
    </source>
</evidence>
<dbReference type="Gramene" id="OGLUM11G21240.1">
    <property type="protein sequence ID" value="OGLUM11G21240.1"/>
    <property type="gene ID" value="OGLUM11G21240"/>
</dbReference>
<name>A0A0E0BLW7_9ORYZ</name>
<evidence type="ECO:0000256" key="1">
    <source>
        <dbReference type="SAM" id="MobiDB-lite"/>
    </source>
</evidence>
<accession>A0A0E0BLW7</accession>
<dbReference type="Proteomes" id="UP000026961">
    <property type="component" value="Chromosome 11"/>
</dbReference>
<dbReference type="AlphaFoldDB" id="A0A0E0BLW7"/>
<keyword evidence="3" id="KW-1185">Reference proteome</keyword>
<dbReference type="HOGENOM" id="CLU_121645_0_0_1"/>
<reference evidence="2" key="1">
    <citation type="submission" date="2015-04" db="UniProtKB">
        <authorList>
            <consortium name="EnsemblPlants"/>
        </authorList>
    </citation>
    <scope>IDENTIFICATION</scope>
</reference>
<dbReference type="EnsemblPlants" id="OGLUM11G21240.1">
    <property type="protein sequence ID" value="OGLUM11G21240.1"/>
    <property type="gene ID" value="OGLUM11G21240"/>
</dbReference>
<protein>
    <submittedName>
        <fullName evidence="2">Uncharacterized protein</fullName>
    </submittedName>
</protein>